<keyword evidence="3" id="KW-1185">Reference proteome</keyword>
<dbReference type="OrthoDB" id="5137169at2759"/>
<gene>
    <name evidence="2" type="ORF">CRHIZ90672A_00009368</name>
</gene>
<keyword evidence="1" id="KW-0732">Signal</keyword>
<sequence>MRFNVILIAAGLATTAVASSYNNYNYARDVESYNDEVYERDVYERDEELVANFLRSLDDDQLVAIARRNPGDAAKKAVKQVKYAGHQTKGNLKGAVSRVLPFVKFKNQVKKSGVRKPISK</sequence>
<reference evidence="2" key="1">
    <citation type="submission" date="2021-10" db="EMBL/GenBank/DDBJ databases">
        <authorList>
            <person name="Piombo E."/>
        </authorList>
    </citation>
    <scope>NUCLEOTIDE SEQUENCE</scope>
</reference>
<comment type="caution">
    <text evidence="2">The sequence shown here is derived from an EMBL/GenBank/DDBJ whole genome shotgun (WGS) entry which is preliminary data.</text>
</comment>
<protein>
    <submittedName>
        <fullName evidence="2">Uncharacterized protein</fullName>
    </submittedName>
</protein>
<organism evidence="2 3">
    <name type="scientific">Clonostachys rhizophaga</name>
    <dbReference type="NCBI Taxonomy" id="160324"/>
    <lineage>
        <taxon>Eukaryota</taxon>
        <taxon>Fungi</taxon>
        <taxon>Dikarya</taxon>
        <taxon>Ascomycota</taxon>
        <taxon>Pezizomycotina</taxon>
        <taxon>Sordariomycetes</taxon>
        <taxon>Hypocreomycetidae</taxon>
        <taxon>Hypocreales</taxon>
        <taxon>Bionectriaceae</taxon>
        <taxon>Clonostachys</taxon>
    </lineage>
</organism>
<proteinExistence type="predicted"/>
<accession>A0A9N9VWT5</accession>
<dbReference type="AlphaFoldDB" id="A0A9N9VWT5"/>
<evidence type="ECO:0000313" key="2">
    <source>
        <dbReference type="EMBL" id="CAH0034645.1"/>
    </source>
</evidence>
<feature type="signal peptide" evidence="1">
    <location>
        <begin position="1"/>
        <end position="18"/>
    </location>
</feature>
<name>A0A9N9VWT5_9HYPO</name>
<feature type="chain" id="PRO_5040266446" evidence="1">
    <location>
        <begin position="19"/>
        <end position="120"/>
    </location>
</feature>
<evidence type="ECO:0000313" key="3">
    <source>
        <dbReference type="Proteomes" id="UP000696573"/>
    </source>
</evidence>
<evidence type="ECO:0000256" key="1">
    <source>
        <dbReference type="SAM" id="SignalP"/>
    </source>
</evidence>
<dbReference type="EMBL" id="CABFNQ020000750">
    <property type="protein sequence ID" value="CAH0034645.1"/>
    <property type="molecule type" value="Genomic_DNA"/>
</dbReference>
<dbReference type="Proteomes" id="UP000696573">
    <property type="component" value="Unassembled WGS sequence"/>
</dbReference>